<keyword evidence="1" id="KW-0285">Flavoprotein</keyword>
<dbReference type="NCBIfam" id="TIGR01679">
    <property type="entry name" value="bact_FAD_ox"/>
    <property type="match status" value="1"/>
</dbReference>
<dbReference type="Proteomes" id="UP000199400">
    <property type="component" value="Unassembled WGS sequence"/>
</dbReference>
<reference evidence="5" key="1">
    <citation type="submission" date="2016-10" db="EMBL/GenBank/DDBJ databases">
        <authorList>
            <person name="Varghese N."/>
            <person name="Submissions S."/>
        </authorList>
    </citation>
    <scope>NUCLEOTIDE SEQUENCE [LARGE SCALE GENOMIC DNA]</scope>
    <source>
        <strain evidence="5">ATCC 25963</strain>
    </source>
</reference>
<dbReference type="EMBL" id="FOMX01000010">
    <property type="protein sequence ID" value="SFE22900.1"/>
    <property type="molecule type" value="Genomic_DNA"/>
</dbReference>
<keyword evidence="1" id="KW-0274">FAD</keyword>
<name>A0A1I1YXY9_9BACT</name>
<dbReference type="InterPro" id="IPR016166">
    <property type="entry name" value="FAD-bd_PCMH"/>
</dbReference>
<keyword evidence="5" id="KW-1185">Reference proteome</keyword>
<dbReference type="RefSeq" id="WP_096328299.1">
    <property type="nucleotide sequence ID" value="NZ_FOMX01000010.1"/>
</dbReference>
<dbReference type="GO" id="GO:0003885">
    <property type="term" value="F:D-arabinono-1,4-lactone oxidase activity"/>
    <property type="evidence" value="ECO:0007669"/>
    <property type="project" value="InterPro"/>
</dbReference>
<dbReference type="PANTHER" id="PTHR43762">
    <property type="entry name" value="L-GULONOLACTONE OXIDASE"/>
    <property type="match status" value="1"/>
</dbReference>
<evidence type="ECO:0000256" key="1">
    <source>
        <dbReference type="ARBA" id="ARBA00022827"/>
    </source>
</evidence>
<dbReference type="InterPro" id="IPR036318">
    <property type="entry name" value="FAD-bd_PCMH-like_sf"/>
</dbReference>
<evidence type="ECO:0000313" key="4">
    <source>
        <dbReference type="EMBL" id="SFE22900.1"/>
    </source>
</evidence>
<dbReference type="Gene3D" id="3.30.70.2520">
    <property type="match status" value="1"/>
</dbReference>
<dbReference type="PROSITE" id="PS51387">
    <property type="entry name" value="FAD_PCMH"/>
    <property type="match status" value="1"/>
</dbReference>
<dbReference type="InterPro" id="IPR006094">
    <property type="entry name" value="Oxid_FAD_bind_N"/>
</dbReference>
<dbReference type="PANTHER" id="PTHR43762:SF1">
    <property type="entry name" value="D-ARABINONO-1,4-LACTONE OXIDASE"/>
    <property type="match status" value="1"/>
</dbReference>
<dbReference type="Pfam" id="PF04030">
    <property type="entry name" value="ALO"/>
    <property type="match status" value="1"/>
</dbReference>
<organism evidence="4 5">
    <name type="scientific">Nannocystis exedens</name>
    <dbReference type="NCBI Taxonomy" id="54"/>
    <lineage>
        <taxon>Bacteria</taxon>
        <taxon>Pseudomonadati</taxon>
        <taxon>Myxococcota</taxon>
        <taxon>Polyangia</taxon>
        <taxon>Nannocystales</taxon>
        <taxon>Nannocystaceae</taxon>
        <taxon>Nannocystis</taxon>
    </lineage>
</organism>
<evidence type="ECO:0000313" key="5">
    <source>
        <dbReference type="Proteomes" id="UP000199400"/>
    </source>
</evidence>
<dbReference type="InterPro" id="IPR016169">
    <property type="entry name" value="FAD-bd_PCMH_sub2"/>
</dbReference>
<feature type="domain" description="FAD-binding PCMH-type" evidence="3">
    <location>
        <begin position="14"/>
        <end position="184"/>
    </location>
</feature>
<proteinExistence type="predicted"/>
<dbReference type="InterPro" id="IPR010031">
    <property type="entry name" value="FAD_lactone_oxidase-like"/>
</dbReference>
<accession>A0A1I1YXY9</accession>
<dbReference type="GO" id="GO:0016020">
    <property type="term" value="C:membrane"/>
    <property type="evidence" value="ECO:0007669"/>
    <property type="project" value="InterPro"/>
</dbReference>
<dbReference type="InterPro" id="IPR016167">
    <property type="entry name" value="FAD-bd_PCMH_sub1"/>
</dbReference>
<sequence length="433" mass="48221">MFARKTWSNWSGGVTCRPGQFVVPSTVDALSDLVRETASASGKLRVVGAGHSFTPVVATEHTLVSLARIRGLAEVDREAGAATVLAGTTIRDLGGLLGKHGLALENQGDIDRQAIAGAVSTGTHGTGIAFGSISTQVRALTLVLATGELLSCSPTQEPEIFKAAQVSLGALGVLARIRLQCVPSYVLRDVRKNVDLHQCLAEFEDSCRRHRHFEFWWFPYSDRAATKALDIVASPKPRPVVKRVLADKLLETGVFWAASEAVRLFPGLSRPVARFASKAISEADYADHSHRVFPSPRDVRFNEMEYAVPVERGPDCLRELKAYIERDRVRVHFPVEYRVVAGDDIWLSPFYRRDSAVISVHMYAGMPYADYFAGCEAIFRNHRGRPHWGKIHNLTAHELQDMYPEWHRFHAVRRRLDPRGVFMNDHLTKIFGT</sequence>
<dbReference type="Gene3D" id="1.10.45.10">
    <property type="entry name" value="Vanillyl-alcohol Oxidase, Chain A, domain 4"/>
    <property type="match status" value="1"/>
</dbReference>
<dbReference type="Pfam" id="PF01565">
    <property type="entry name" value="FAD_binding_4"/>
    <property type="match status" value="1"/>
</dbReference>
<dbReference type="GO" id="GO:0071949">
    <property type="term" value="F:FAD binding"/>
    <property type="evidence" value="ECO:0007669"/>
    <property type="project" value="InterPro"/>
</dbReference>
<keyword evidence="2" id="KW-0560">Oxidoreductase</keyword>
<dbReference type="PIRSF" id="PIRSF000136">
    <property type="entry name" value="LGO_GLO"/>
    <property type="match status" value="1"/>
</dbReference>
<evidence type="ECO:0000259" key="3">
    <source>
        <dbReference type="PROSITE" id="PS51387"/>
    </source>
</evidence>
<protein>
    <submittedName>
        <fullName evidence="4">FAD-linked oxidoreductase</fullName>
    </submittedName>
</protein>
<dbReference type="SUPFAM" id="SSF56176">
    <property type="entry name" value="FAD-binding/transporter-associated domain-like"/>
    <property type="match status" value="1"/>
</dbReference>
<gene>
    <name evidence="4" type="ORF">SAMN02745121_03535</name>
</gene>
<dbReference type="Gene3D" id="3.30.43.10">
    <property type="entry name" value="Uridine Diphospho-n-acetylenolpyruvylglucosamine Reductase, domain 2"/>
    <property type="match status" value="1"/>
</dbReference>
<dbReference type="AlphaFoldDB" id="A0A1I1YXY9"/>
<dbReference type="Gene3D" id="3.30.465.10">
    <property type="match status" value="1"/>
</dbReference>
<dbReference type="InterPro" id="IPR016171">
    <property type="entry name" value="Vanillyl_alc_oxidase_C-sub2"/>
</dbReference>
<evidence type="ECO:0000256" key="2">
    <source>
        <dbReference type="ARBA" id="ARBA00023002"/>
    </source>
</evidence>
<dbReference type="OrthoDB" id="9800184at2"/>
<dbReference type="STRING" id="54.SAMN02745121_03535"/>
<dbReference type="InterPro" id="IPR007173">
    <property type="entry name" value="ALO_C"/>
</dbReference>